<organism evidence="14 15">
    <name type="scientific">Wansuia hejianensis</name>
    <dbReference type="NCBI Taxonomy" id="2763667"/>
    <lineage>
        <taxon>Bacteria</taxon>
        <taxon>Bacillati</taxon>
        <taxon>Bacillota</taxon>
        <taxon>Clostridia</taxon>
        <taxon>Lachnospirales</taxon>
        <taxon>Lachnospiraceae</taxon>
        <taxon>Wansuia</taxon>
    </lineage>
</organism>
<keyword evidence="12" id="KW-1208">Phospholipid metabolism</keyword>
<evidence type="ECO:0000256" key="5">
    <source>
        <dbReference type="ARBA" id="ARBA00022723"/>
    </source>
</evidence>
<evidence type="ECO:0000256" key="6">
    <source>
        <dbReference type="ARBA" id="ARBA00022741"/>
    </source>
</evidence>
<dbReference type="GO" id="GO:0005886">
    <property type="term" value="C:plasma membrane"/>
    <property type="evidence" value="ECO:0007669"/>
    <property type="project" value="TreeGrafter"/>
</dbReference>
<evidence type="ECO:0000256" key="7">
    <source>
        <dbReference type="ARBA" id="ARBA00022777"/>
    </source>
</evidence>
<keyword evidence="9" id="KW-0460">Magnesium</keyword>
<evidence type="ECO:0000256" key="12">
    <source>
        <dbReference type="ARBA" id="ARBA00023264"/>
    </source>
</evidence>
<dbReference type="PANTHER" id="PTHR12358">
    <property type="entry name" value="SPHINGOSINE KINASE"/>
    <property type="match status" value="1"/>
</dbReference>
<dbReference type="GO" id="GO:0004143">
    <property type="term" value="F:ATP-dependent diacylglycerol kinase activity"/>
    <property type="evidence" value="ECO:0007669"/>
    <property type="project" value="TreeGrafter"/>
</dbReference>
<dbReference type="Pfam" id="PF00781">
    <property type="entry name" value="DAGK_cat"/>
    <property type="match status" value="1"/>
</dbReference>
<proteinExistence type="inferred from homology"/>
<dbReference type="Proteomes" id="UP000515860">
    <property type="component" value="Chromosome"/>
</dbReference>
<evidence type="ECO:0000256" key="4">
    <source>
        <dbReference type="ARBA" id="ARBA00022679"/>
    </source>
</evidence>
<protein>
    <submittedName>
        <fullName evidence="14">Diacylglycerol kinase family lipid kinase</fullName>
    </submittedName>
</protein>
<dbReference type="PROSITE" id="PS50146">
    <property type="entry name" value="DAGK"/>
    <property type="match status" value="1"/>
</dbReference>
<dbReference type="SUPFAM" id="SSF111331">
    <property type="entry name" value="NAD kinase/diacylglycerol kinase-like"/>
    <property type="match status" value="1"/>
</dbReference>
<dbReference type="InterPro" id="IPR001206">
    <property type="entry name" value="Diacylglycerol_kinase_cat_dom"/>
</dbReference>
<keyword evidence="5" id="KW-0479">Metal-binding</keyword>
<keyword evidence="8" id="KW-0067">ATP-binding</keyword>
<dbReference type="InterPro" id="IPR050187">
    <property type="entry name" value="Lipid_Phosphate_FormReg"/>
</dbReference>
<evidence type="ECO:0000256" key="10">
    <source>
        <dbReference type="ARBA" id="ARBA00023098"/>
    </source>
</evidence>
<keyword evidence="3" id="KW-0444">Lipid biosynthesis</keyword>
<name>A0A7G9GHP0_9FIRM</name>
<keyword evidence="4" id="KW-0808">Transferase</keyword>
<keyword evidence="15" id="KW-1185">Reference proteome</keyword>
<dbReference type="KEGG" id="whj:H9Q79_08690"/>
<comment type="similarity">
    <text evidence="2">Belongs to the diacylglycerol/lipid kinase family.</text>
</comment>
<accession>A0A7G9GHP0</accession>
<evidence type="ECO:0000256" key="1">
    <source>
        <dbReference type="ARBA" id="ARBA00001946"/>
    </source>
</evidence>
<dbReference type="InterPro" id="IPR017438">
    <property type="entry name" value="ATP-NAD_kinase_N"/>
</dbReference>
<keyword evidence="11" id="KW-0594">Phospholipid biosynthesis</keyword>
<dbReference type="PANTHER" id="PTHR12358:SF106">
    <property type="entry name" value="LIPID KINASE YEGS"/>
    <property type="match status" value="1"/>
</dbReference>
<dbReference type="GO" id="GO:0005524">
    <property type="term" value="F:ATP binding"/>
    <property type="evidence" value="ECO:0007669"/>
    <property type="project" value="UniProtKB-KW"/>
</dbReference>
<dbReference type="EMBL" id="CP060635">
    <property type="protein sequence ID" value="QNM10322.1"/>
    <property type="molecule type" value="Genomic_DNA"/>
</dbReference>
<evidence type="ECO:0000256" key="9">
    <source>
        <dbReference type="ARBA" id="ARBA00022842"/>
    </source>
</evidence>
<keyword evidence="10" id="KW-0443">Lipid metabolism</keyword>
<reference evidence="14 15" key="1">
    <citation type="submission" date="2020-08" db="EMBL/GenBank/DDBJ databases">
        <authorList>
            <person name="Liu C."/>
            <person name="Sun Q."/>
        </authorList>
    </citation>
    <scope>NUCLEOTIDE SEQUENCE [LARGE SCALE GENOMIC DNA]</scope>
    <source>
        <strain evidence="14 15">NSJ-29</strain>
    </source>
</reference>
<dbReference type="Gene3D" id="2.60.200.40">
    <property type="match status" value="1"/>
</dbReference>
<dbReference type="RefSeq" id="WP_118643127.1">
    <property type="nucleotide sequence ID" value="NZ_CP060635.1"/>
</dbReference>
<dbReference type="Pfam" id="PF19279">
    <property type="entry name" value="YegS_C"/>
    <property type="match status" value="1"/>
</dbReference>
<dbReference type="GO" id="GO:0008654">
    <property type="term" value="P:phospholipid biosynthetic process"/>
    <property type="evidence" value="ECO:0007669"/>
    <property type="project" value="UniProtKB-KW"/>
</dbReference>
<evidence type="ECO:0000256" key="8">
    <source>
        <dbReference type="ARBA" id="ARBA00022840"/>
    </source>
</evidence>
<dbReference type="Gene3D" id="3.40.50.10330">
    <property type="entry name" value="Probable inorganic polyphosphate/atp-NAD kinase, domain 1"/>
    <property type="match status" value="1"/>
</dbReference>
<dbReference type="SMART" id="SM00046">
    <property type="entry name" value="DAGKc"/>
    <property type="match status" value="1"/>
</dbReference>
<comment type="cofactor">
    <cofactor evidence="1">
        <name>Mg(2+)</name>
        <dbReference type="ChEBI" id="CHEBI:18420"/>
    </cofactor>
</comment>
<dbReference type="GO" id="GO:0046872">
    <property type="term" value="F:metal ion binding"/>
    <property type="evidence" value="ECO:0007669"/>
    <property type="project" value="UniProtKB-KW"/>
</dbReference>
<dbReference type="AlphaFoldDB" id="A0A7G9GHP0"/>
<evidence type="ECO:0000256" key="2">
    <source>
        <dbReference type="ARBA" id="ARBA00005983"/>
    </source>
</evidence>
<evidence type="ECO:0000313" key="14">
    <source>
        <dbReference type="EMBL" id="QNM10322.1"/>
    </source>
</evidence>
<evidence type="ECO:0000259" key="13">
    <source>
        <dbReference type="PROSITE" id="PS50146"/>
    </source>
</evidence>
<keyword evidence="6" id="KW-0547">Nucleotide-binding</keyword>
<dbReference type="InterPro" id="IPR005218">
    <property type="entry name" value="Diacylglycerol/lipid_kinase"/>
</dbReference>
<keyword evidence="7 14" id="KW-0418">Kinase</keyword>
<dbReference type="InterPro" id="IPR045540">
    <property type="entry name" value="YegS/DAGK_C"/>
</dbReference>
<dbReference type="NCBIfam" id="TIGR00147">
    <property type="entry name" value="YegS/Rv2252/BmrU family lipid kinase"/>
    <property type="match status" value="1"/>
</dbReference>
<evidence type="ECO:0000313" key="15">
    <source>
        <dbReference type="Proteomes" id="UP000515860"/>
    </source>
</evidence>
<sequence length="300" mass="33152">MEKRLLFIFNPRSGKGQIRMKLLDIIDVFVKGGYEVIARPTQGPGDATEIVTEYADSVELIVCSGGDGTLDEVVSGLMKAEAAVPLGYIPAGSTNDFANSLQISKNMVQAARDIMEGSQFSYDVGAFNNKNFIYIAAFGLFTDVSYETDQHLKNVLGHLAYVLEATKRIFNVPTYWLKVDGGDGRKFEGEFIYGMVTNARSVGGFKNITGRDVEMDDGLFEVTLIHPPKNPLELNEIISSLLSGEDRTDLIENFKTDRISIEAMEVIAWTLDGECGGAYSFVRIENCRRALTMLLNPDKK</sequence>
<feature type="domain" description="DAGKc" evidence="13">
    <location>
        <begin position="1"/>
        <end position="131"/>
    </location>
</feature>
<evidence type="ECO:0000256" key="3">
    <source>
        <dbReference type="ARBA" id="ARBA00022516"/>
    </source>
</evidence>
<gene>
    <name evidence="14" type="ORF">H9Q79_08690</name>
</gene>
<dbReference type="InterPro" id="IPR016064">
    <property type="entry name" value="NAD/diacylglycerol_kinase_sf"/>
</dbReference>
<evidence type="ECO:0000256" key="11">
    <source>
        <dbReference type="ARBA" id="ARBA00023209"/>
    </source>
</evidence>